<organism evidence="10 11">
    <name type="scientific">Nicrophorus vespilloides</name>
    <name type="common">Boreal carrion beetle</name>
    <dbReference type="NCBI Taxonomy" id="110193"/>
    <lineage>
        <taxon>Eukaryota</taxon>
        <taxon>Metazoa</taxon>
        <taxon>Ecdysozoa</taxon>
        <taxon>Arthropoda</taxon>
        <taxon>Hexapoda</taxon>
        <taxon>Insecta</taxon>
        <taxon>Pterygota</taxon>
        <taxon>Neoptera</taxon>
        <taxon>Endopterygota</taxon>
        <taxon>Coleoptera</taxon>
        <taxon>Polyphaga</taxon>
        <taxon>Staphyliniformia</taxon>
        <taxon>Silphidae</taxon>
        <taxon>Nicrophorinae</taxon>
        <taxon>Nicrophorus</taxon>
    </lineage>
</organism>
<accession>A0ABM1MHX7</accession>
<feature type="transmembrane region" description="Helical" evidence="8">
    <location>
        <begin position="211"/>
        <end position="233"/>
    </location>
</feature>
<feature type="transmembrane region" description="Helical" evidence="8">
    <location>
        <begin position="321"/>
        <end position="342"/>
    </location>
</feature>
<dbReference type="SUPFAM" id="SSF103473">
    <property type="entry name" value="MFS general substrate transporter"/>
    <property type="match status" value="1"/>
</dbReference>
<dbReference type="Gene3D" id="1.20.1250.20">
    <property type="entry name" value="MFS general substrate transporter like domains"/>
    <property type="match status" value="1"/>
</dbReference>
<keyword evidence="6 8" id="KW-0472">Membrane</keyword>
<evidence type="ECO:0000313" key="11">
    <source>
        <dbReference type="RefSeq" id="XP_017774177.1"/>
    </source>
</evidence>
<dbReference type="Pfam" id="PF07648">
    <property type="entry name" value="Kazal_2"/>
    <property type="match status" value="1"/>
</dbReference>
<dbReference type="PANTHER" id="PTHR11388:SF131">
    <property type="entry name" value="SOLUTE CARRIER ORGANIC ANION TRANSPORTER FAMILY MEMBER"/>
    <property type="match status" value="1"/>
</dbReference>
<evidence type="ECO:0000256" key="3">
    <source>
        <dbReference type="ARBA" id="ARBA00022475"/>
    </source>
</evidence>
<keyword evidence="10" id="KW-1185">Reference proteome</keyword>
<dbReference type="GeneID" id="108560952"/>
<feature type="transmembrane region" description="Helical" evidence="8">
    <location>
        <begin position="538"/>
        <end position="559"/>
    </location>
</feature>
<dbReference type="InterPro" id="IPR002350">
    <property type="entry name" value="Kazal_dom"/>
</dbReference>
<sequence>MDQSCGISLFRPKWLRKFATVKSFMAVYGLLGTIQAMAFVYLVVTLTTMEKRFKIPSKTTGIILTGNEISQILLSLILSYHGAHRNRPRWIAWGVAFSALSCFIVALPHLIYGPGADALSLTAQSKNDNFKQTTLNTSRSFEDQICRSEEKSVDCNVQDRSGDFSIIPLVLVFFSQFILGIGNTLYFSLGQTYLDDNTSKTETPILLGWTLALRTLGPAVGFVLAYICLNVYIDPTKVPLIDKKDPRWLGAWWLGWILLGSIMFVFSFLVAMFPQYLPAAETKHLYPEEQNGFLAEATTPEIPKLKDFPVALKRLLKNKLLMYNNLSAVFYILGASGYITYISKYLEVQFQESATYTVITGPSMLVGMVAGFLISGYLITKYRPGPVYLLGWNVVVGIVFIIGQLIFIQLDCPITEVHSFSNNPKIFELNAVCNANCSCNNIKYSPVCDSVGQTTYFSPCHAGCGNVSENKLFTGCACAGPDKLLKDGPCLTDCYYYFLMFVLISFVINFMGSSGRIGNLLVNYRSVHIKDKSFAQGLALWMISLFALIPGPIIYGIIIDSSCTIWNDYCGKRGNCYTYDRRKMRVYLNSTAIILTALGVATDAVVWYLGRNLDLYDNKQITTKRKQENN</sequence>
<evidence type="ECO:0000256" key="7">
    <source>
        <dbReference type="ARBA" id="ARBA00023157"/>
    </source>
</evidence>
<name>A0ABM1MHX7_NICVS</name>
<keyword evidence="4 8" id="KW-0812">Transmembrane</keyword>
<feature type="transmembrane region" description="Helical" evidence="8">
    <location>
        <begin position="62"/>
        <end position="83"/>
    </location>
</feature>
<dbReference type="InterPro" id="IPR036259">
    <property type="entry name" value="MFS_trans_sf"/>
</dbReference>
<evidence type="ECO:0000256" key="2">
    <source>
        <dbReference type="ARBA" id="ARBA00009657"/>
    </source>
</evidence>
<feature type="domain" description="Kazal-like" evidence="9">
    <location>
        <begin position="427"/>
        <end position="492"/>
    </location>
</feature>
<dbReference type="RefSeq" id="XP_017774177.1">
    <property type="nucleotide sequence ID" value="XM_017918688.1"/>
</dbReference>
<protein>
    <recommendedName>
        <fullName evidence="8">Solute carrier organic anion transporter family member</fullName>
    </recommendedName>
</protein>
<dbReference type="CDD" id="cd17336">
    <property type="entry name" value="MFS_SLCO_OATP"/>
    <property type="match status" value="1"/>
</dbReference>
<dbReference type="Pfam" id="PF03137">
    <property type="entry name" value="OATP"/>
    <property type="match status" value="1"/>
</dbReference>
<feature type="transmembrane region" description="Helical" evidence="8">
    <location>
        <begin position="90"/>
        <end position="112"/>
    </location>
</feature>
<evidence type="ECO:0000256" key="4">
    <source>
        <dbReference type="ARBA" id="ARBA00022692"/>
    </source>
</evidence>
<evidence type="ECO:0000256" key="6">
    <source>
        <dbReference type="ARBA" id="ARBA00023136"/>
    </source>
</evidence>
<evidence type="ECO:0000256" key="1">
    <source>
        <dbReference type="ARBA" id="ARBA00004651"/>
    </source>
</evidence>
<reference evidence="11" key="1">
    <citation type="submission" date="2025-08" db="UniProtKB">
        <authorList>
            <consortium name="RefSeq"/>
        </authorList>
    </citation>
    <scope>IDENTIFICATION</scope>
    <source>
        <tissue evidence="11">Whole Larva</tissue>
    </source>
</reference>
<dbReference type="PROSITE" id="PS51465">
    <property type="entry name" value="KAZAL_2"/>
    <property type="match status" value="1"/>
</dbReference>
<keyword evidence="8" id="KW-0813">Transport</keyword>
<feature type="transmembrane region" description="Helical" evidence="8">
    <location>
        <begin position="354"/>
        <end position="380"/>
    </location>
</feature>
<keyword evidence="8" id="KW-0406">Ion transport</keyword>
<evidence type="ECO:0000259" key="9">
    <source>
        <dbReference type="PROSITE" id="PS51465"/>
    </source>
</evidence>
<comment type="similarity">
    <text evidence="2 8">Belongs to the organo anion transporter (TC 2.A.60) family.</text>
</comment>
<feature type="transmembrane region" description="Helical" evidence="8">
    <location>
        <begin position="495"/>
        <end position="517"/>
    </location>
</feature>
<keyword evidence="3" id="KW-1003">Cell membrane</keyword>
<dbReference type="PANTHER" id="PTHR11388">
    <property type="entry name" value="ORGANIC ANION TRANSPORTER"/>
    <property type="match status" value="1"/>
</dbReference>
<feature type="transmembrane region" description="Helical" evidence="8">
    <location>
        <begin position="387"/>
        <end position="410"/>
    </location>
</feature>
<proteinExistence type="inferred from homology"/>
<evidence type="ECO:0000313" key="10">
    <source>
        <dbReference type="Proteomes" id="UP000695000"/>
    </source>
</evidence>
<evidence type="ECO:0000256" key="5">
    <source>
        <dbReference type="ARBA" id="ARBA00022989"/>
    </source>
</evidence>
<feature type="transmembrane region" description="Helical" evidence="8">
    <location>
        <begin position="166"/>
        <end position="190"/>
    </location>
</feature>
<comment type="subcellular location">
    <subcellularLocation>
        <location evidence="1 8">Cell membrane</location>
        <topology evidence="1 8">Multi-pass membrane protein</topology>
    </subcellularLocation>
</comment>
<feature type="transmembrane region" description="Helical" evidence="8">
    <location>
        <begin position="253"/>
        <end position="273"/>
    </location>
</feature>
<keyword evidence="7" id="KW-1015">Disulfide bond</keyword>
<gene>
    <name evidence="11" type="primary">LOC108560952</name>
</gene>
<keyword evidence="5 8" id="KW-1133">Transmembrane helix</keyword>
<feature type="transmembrane region" description="Helical" evidence="8">
    <location>
        <begin position="587"/>
        <end position="609"/>
    </location>
</feature>
<evidence type="ECO:0000256" key="8">
    <source>
        <dbReference type="RuleBase" id="RU362056"/>
    </source>
</evidence>
<dbReference type="NCBIfam" id="TIGR00805">
    <property type="entry name" value="oat"/>
    <property type="match status" value="1"/>
</dbReference>
<dbReference type="InterPro" id="IPR004156">
    <property type="entry name" value="OATP"/>
</dbReference>
<feature type="transmembrane region" description="Helical" evidence="8">
    <location>
        <begin position="21"/>
        <end position="42"/>
    </location>
</feature>
<dbReference type="Proteomes" id="UP000695000">
    <property type="component" value="Unplaced"/>
</dbReference>